<keyword evidence="1" id="KW-0732">Signal</keyword>
<dbReference type="Proteomes" id="UP001593833">
    <property type="component" value="Unassembled WGS sequence"/>
</dbReference>
<protein>
    <recommendedName>
        <fullName evidence="4">Peptidase C-terminal archaeal/bacterial domain-containing protein</fullName>
    </recommendedName>
</protein>
<evidence type="ECO:0000313" key="2">
    <source>
        <dbReference type="EMBL" id="MFC1572214.1"/>
    </source>
</evidence>
<feature type="chain" id="PRO_5046909459" description="Peptidase C-terminal archaeal/bacterial domain-containing protein" evidence="1">
    <location>
        <begin position="20"/>
        <end position="354"/>
    </location>
</feature>
<dbReference type="Gene3D" id="2.60.120.380">
    <property type="match status" value="1"/>
</dbReference>
<sequence length="354" mass="38743">MKLVALLTVLALVVGTAGASETRSKLYKTDDHVDGVPVGGDRVVGDTIEEPWVVASLPFTGTANTCLFNHDYDEVCPYSGSISPDVVYAYAPATDIILVGDLCDGYPNSYDTKMYIYENAQGNLVACDEDGCGSALGYASYIWNTELSAGNIYYVVVDGYSGDCGNYVLKLYLGDPYTFECPPGALLEGEPDCYDGYVDMYNAGCNEVPYLFQDIIPCDGEPITYCGTSGVYYFGTGIYRDTDWYQLVTTNPDIIDWTVEAPRPIDFYILDGLYGCSNIDVVSSHTTAPGEPYTFENVQLATPGIYWLWVAPTTWDIGNYPCGETEYIWTLEGYTGTSTPIEAATWGAIKGMFR</sequence>
<dbReference type="EMBL" id="JBHPKH010000007">
    <property type="protein sequence ID" value="MFC1572214.1"/>
    <property type="molecule type" value="Genomic_DNA"/>
</dbReference>
<keyword evidence="3" id="KW-1185">Reference proteome</keyword>
<comment type="caution">
    <text evidence="2">The sequence shown here is derived from an EMBL/GenBank/DDBJ whole genome shotgun (WGS) entry which is preliminary data.</text>
</comment>
<reference evidence="2 3" key="1">
    <citation type="submission" date="2024-09" db="EMBL/GenBank/DDBJ databases">
        <authorList>
            <person name="D'Angelo T."/>
        </authorList>
    </citation>
    <scope>NUCLEOTIDE SEQUENCE [LARGE SCALE GENOMIC DNA]</scope>
    <source>
        <strain evidence="2">SAG AM-320-E07</strain>
    </source>
</reference>
<evidence type="ECO:0000313" key="3">
    <source>
        <dbReference type="Proteomes" id="UP001593833"/>
    </source>
</evidence>
<name>A0ABV6YJ50_UNCEI</name>
<evidence type="ECO:0008006" key="4">
    <source>
        <dbReference type="Google" id="ProtNLM"/>
    </source>
</evidence>
<organism evidence="2 3">
    <name type="scientific">Eiseniibacteriota bacterium</name>
    <dbReference type="NCBI Taxonomy" id="2212470"/>
    <lineage>
        <taxon>Bacteria</taxon>
        <taxon>Candidatus Eiseniibacteriota</taxon>
    </lineage>
</organism>
<accession>A0ABV6YJ50</accession>
<gene>
    <name evidence="2" type="ORF">ACFL6M_01320</name>
</gene>
<evidence type="ECO:0000256" key="1">
    <source>
        <dbReference type="SAM" id="SignalP"/>
    </source>
</evidence>
<proteinExistence type="predicted"/>
<feature type="signal peptide" evidence="1">
    <location>
        <begin position="1"/>
        <end position="19"/>
    </location>
</feature>